<protein>
    <submittedName>
        <fullName evidence="1">Uncharacterized protein</fullName>
    </submittedName>
</protein>
<dbReference type="EMBL" id="JAWDKB010000004">
    <property type="protein sequence ID" value="MDV0443635.1"/>
    <property type="molecule type" value="Genomic_DNA"/>
</dbReference>
<evidence type="ECO:0000313" key="1">
    <source>
        <dbReference type="EMBL" id="MDV0443635.1"/>
    </source>
</evidence>
<accession>A0AAE4MEU1</accession>
<name>A0AAE4MEU1_9EURY</name>
<dbReference type="Proteomes" id="UP001283212">
    <property type="component" value="Unassembled WGS sequence"/>
</dbReference>
<gene>
    <name evidence="1" type="ORF">McpCs1_10130</name>
</gene>
<dbReference type="RefSeq" id="WP_338096158.1">
    <property type="nucleotide sequence ID" value="NZ_JAWDKB010000004.1"/>
</dbReference>
<keyword evidence="2" id="KW-1185">Reference proteome</keyword>
<organism evidence="1 2">
    <name type="scientific">Methanorbis rubei</name>
    <dbReference type="NCBI Taxonomy" id="3028300"/>
    <lineage>
        <taxon>Archaea</taxon>
        <taxon>Methanobacteriati</taxon>
        <taxon>Methanobacteriota</taxon>
        <taxon>Stenosarchaea group</taxon>
        <taxon>Methanomicrobia</taxon>
        <taxon>Methanomicrobiales</taxon>
        <taxon>Methanocorpusculaceae</taxon>
        <taxon>Methanorbis</taxon>
    </lineage>
</organism>
<evidence type="ECO:0000313" key="2">
    <source>
        <dbReference type="Proteomes" id="UP001283212"/>
    </source>
</evidence>
<reference evidence="1 2" key="1">
    <citation type="submission" date="2023-06" db="EMBL/GenBank/DDBJ databases">
        <title>Genome sequence of Methancorpusculaceae sp. Cs1.</title>
        <authorList>
            <person name="Protasov E."/>
            <person name="Platt K."/>
            <person name="Poehlein A."/>
            <person name="Daniel R."/>
            <person name="Brune A."/>
        </authorList>
    </citation>
    <scope>NUCLEOTIDE SEQUENCE [LARGE SCALE GENOMIC DNA]</scope>
    <source>
        <strain evidence="1 2">Cs1</strain>
    </source>
</reference>
<proteinExistence type="predicted"/>
<sequence length="72" mass="8007">MIPDYREESCTYLMLRLKVALKKHDQKTPFSFYGTATQVKTVEGSFPASGYTVASSKEGDDCYLITLSSAET</sequence>
<dbReference type="AlphaFoldDB" id="A0AAE4MEU1"/>
<comment type="caution">
    <text evidence="1">The sequence shown here is derived from an EMBL/GenBank/DDBJ whole genome shotgun (WGS) entry which is preliminary data.</text>
</comment>